<keyword evidence="2" id="KW-0472">Membrane</keyword>
<reference evidence="3 4" key="1">
    <citation type="submission" date="2018-03" db="EMBL/GenBank/DDBJ databases">
        <authorList>
            <person name="Keele B.F."/>
        </authorList>
    </citation>
    <scope>NUCLEOTIDE SEQUENCE [LARGE SCALE GENOMIC DNA]</scope>
    <source>
        <strain evidence="3 4">CECT 8626</strain>
    </source>
</reference>
<evidence type="ECO:0000313" key="4">
    <source>
        <dbReference type="Proteomes" id="UP000244924"/>
    </source>
</evidence>
<feature type="compositionally biased region" description="Basic and acidic residues" evidence="1">
    <location>
        <begin position="63"/>
        <end position="82"/>
    </location>
</feature>
<name>A0A2R8BIX1_9RHOB</name>
<feature type="region of interest" description="Disordered" evidence="1">
    <location>
        <begin position="38"/>
        <end position="159"/>
    </location>
</feature>
<evidence type="ECO:0000256" key="2">
    <source>
        <dbReference type="SAM" id="Phobius"/>
    </source>
</evidence>
<dbReference type="Proteomes" id="UP000244924">
    <property type="component" value="Unassembled WGS sequence"/>
</dbReference>
<gene>
    <name evidence="3" type="ORF">DEA8626_02387</name>
</gene>
<proteinExistence type="predicted"/>
<accession>A0A2R8BIX1</accession>
<feature type="compositionally biased region" description="Pro residues" evidence="1">
    <location>
        <begin position="123"/>
        <end position="138"/>
    </location>
</feature>
<feature type="transmembrane region" description="Helical" evidence="2">
    <location>
        <begin position="210"/>
        <end position="229"/>
    </location>
</feature>
<evidence type="ECO:0000256" key="1">
    <source>
        <dbReference type="SAM" id="MobiDB-lite"/>
    </source>
</evidence>
<evidence type="ECO:0000313" key="3">
    <source>
        <dbReference type="EMBL" id="SPH23323.1"/>
    </source>
</evidence>
<sequence>MERPATKVASSRHERGDLPAFEDLLAQGSFHARLAKARAKREKSLAGKSETGEEDFILTPGRKPWEKPASEAKRRQFKREPEPAPPDDPAILALSHSLKQIAPTKKIESVGRPGTAELLGPAKPVPPAEQKAPAPPKPEPQRARQAISPLRAAKDVPSAPFAPEDWEELELPVAPQKTIATLSPSPIPYADEEEETPAAPEPKRRRDYRIAAGFAAGMLIGIVGAFWVGRSDVVPGGGSESIVQVAAEAPFGQAVAPAQDSPVVVSTTAPTRAMIAPEYAAISIVPRALDSAPNIAPPAAFDTVASAIVPDTRPLASSPFSADVRSAALPILPDIGSLADPGLEIAVPGSIHPLRRMAQPAGPGVSDSLPAAAPALPRASPTALALVTQPEPQSTWPESLSAPGRAALPAALPWNLGEPAATPVLASLRPPRPELGPMPEGMSSDGLQDSPAALPVAILPREEPGRYSALPAPDANDTDVPVAVPAPPPVPSPAVPTGQDAIVFVHAPTSVAEAELVDVMAKLVGGGYTLDPARRVSFSISKSNVRFFHPGDAELARALADRIGASARDFTSYEPAPPTGTIEIWLSGSGPNVAATSKSGSVVRQPKQVQKLLQLRNRILKRLRNGEHL</sequence>
<protein>
    <submittedName>
        <fullName evidence="3">Uncharacterized protein</fullName>
    </submittedName>
</protein>
<keyword evidence="2" id="KW-1133">Transmembrane helix</keyword>
<keyword evidence="2" id="KW-0812">Transmembrane</keyword>
<feature type="region of interest" description="Disordered" evidence="1">
    <location>
        <begin position="182"/>
        <end position="204"/>
    </location>
</feature>
<dbReference type="EMBL" id="OMOQ01000002">
    <property type="protein sequence ID" value="SPH23323.1"/>
    <property type="molecule type" value="Genomic_DNA"/>
</dbReference>
<keyword evidence="4" id="KW-1185">Reference proteome</keyword>
<organism evidence="3 4">
    <name type="scientific">Albidovulum aquaemixtae</name>
    <dbReference type="NCBI Taxonomy" id="1542388"/>
    <lineage>
        <taxon>Bacteria</taxon>
        <taxon>Pseudomonadati</taxon>
        <taxon>Pseudomonadota</taxon>
        <taxon>Alphaproteobacteria</taxon>
        <taxon>Rhodobacterales</taxon>
        <taxon>Paracoccaceae</taxon>
        <taxon>Albidovulum</taxon>
    </lineage>
</organism>
<dbReference type="AlphaFoldDB" id="A0A2R8BIX1"/>